<keyword evidence="3 7" id="KW-0067">ATP-binding</keyword>
<comment type="catalytic activity">
    <reaction evidence="6">
        <text>tRNA(Met) + L-methionine + ATP = L-methionyl-tRNA(Met) + AMP + diphosphate</text>
        <dbReference type="Rhea" id="RHEA:13481"/>
        <dbReference type="Rhea" id="RHEA-COMP:9667"/>
        <dbReference type="Rhea" id="RHEA-COMP:9698"/>
        <dbReference type="ChEBI" id="CHEBI:30616"/>
        <dbReference type="ChEBI" id="CHEBI:33019"/>
        <dbReference type="ChEBI" id="CHEBI:57844"/>
        <dbReference type="ChEBI" id="CHEBI:78442"/>
        <dbReference type="ChEBI" id="CHEBI:78530"/>
        <dbReference type="ChEBI" id="CHEBI:456215"/>
        <dbReference type="EC" id="6.1.1.10"/>
    </reaction>
</comment>
<accession>A0AAJ6HSM3</accession>
<keyword evidence="4 7" id="KW-0648">Protein biosynthesis</keyword>
<dbReference type="AlphaFoldDB" id="A0AAJ6HSM3"/>
<dbReference type="Proteomes" id="UP001235874">
    <property type="component" value="Chromosome"/>
</dbReference>
<evidence type="ECO:0000313" key="9">
    <source>
        <dbReference type="EMBL" id="WLS46445.1"/>
    </source>
</evidence>
<dbReference type="InterPro" id="IPR023458">
    <property type="entry name" value="Met-tRNA_ligase_1"/>
</dbReference>
<dbReference type="PROSITE" id="PS00178">
    <property type="entry name" value="AA_TRNA_LIGASE_I"/>
    <property type="match status" value="1"/>
</dbReference>
<dbReference type="PANTHER" id="PTHR45765:SF1">
    <property type="entry name" value="METHIONINE--TRNA LIGASE, CYTOPLASMIC"/>
    <property type="match status" value="1"/>
</dbReference>
<dbReference type="InterPro" id="IPR029038">
    <property type="entry name" value="MetRS_Zn"/>
</dbReference>
<gene>
    <name evidence="9" type="ORF">Q3V37_03990</name>
</gene>
<dbReference type="Pfam" id="PF09334">
    <property type="entry name" value="tRNA-synt_1g"/>
    <property type="match status" value="1"/>
</dbReference>
<evidence type="ECO:0000259" key="8">
    <source>
        <dbReference type="Pfam" id="PF09334"/>
    </source>
</evidence>
<dbReference type="InterPro" id="IPR014729">
    <property type="entry name" value="Rossmann-like_a/b/a_fold"/>
</dbReference>
<evidence type="ECO:0000256" key="7">
    <source>
        <dbReference type="RuleBase" id="RU363039"/>
    </source>
</evidence>
<evidence type="ECO:0000256" key="5">
    <source>
        <dbReference type="ARBA" id="ARBA00023146"/>
    </source>
</evidence>
<sequence length="459" mass="48962">MTEALGAAVPAAPGAVLVVTPPPTPNGPLHVGHLSGPYVAGDIAVRALRADGRRVVAQSGLDAHQNYVLARAEALGEAVTDTAARYQALVCTALDAARIRYDIMADPLADEGYRSTVAGLLTELVEAKAVEIAPVSLRACSACHRVLHHVRVTGTCPVCGAGAAGGTCEGCGGFCTAETLVGARSTCCSAAPEPVTHTIPVLRLAEHRERLAEFWSRAVLPPRLRRLVGSYLDGALPDVPLAYPTDWGIEWDDGLRIDVWAEMALANLVMPARHLRPDADSLAGYLDAWQGIDEQWIFLGVDNAFYYAVLIPALHLAAGLPDRPTGLVVNEFYRLTGSKFSTSRQHAIWADEFLSSEDPAVVRAFVSWDRPDSYESDFRPEAYQAFKTRYAAALDGNVPALDAALADIELTRGEQALRPEHFDPATAVRAALTAYRSSPERAARLLGLIGGTLPAESGG</sequence>
<evidence type="ECO:0000256" key="4">
    <source>
        <dbReference type="ARBA" id="ARBA00022917"/>
    </source>
</evidence>
<protein>
    <submittedName>
        <fullName evidence="9">Class I tRNA ligase family protein</fullName>
    </submittedName>
</protein>
<dbReference type="InterPro" id="IPR015413">
    <property type="entry name" value="Methionyl/Leucyl_tRNA_Synth"/>
</dbReference>
<comment type="similarity">
    <text evidence="7">Belongs to the class-I aminoacyl-tRNA synthetase family.</text>
</comment>
<evidence type="ECO:0000256" key="1">
    <source>
        <dbReference type="ARBA" id="ARBA00022598"/>
    </source>
</evidence>
<dbReference type="GO" id="GO:0005524">
    <property type="term" value="F:ATP binding"/>
    <property type="evidence" value="ECO:0007669"/>
    <property type="project" value="UniProtKB-KW"/>
</dbReference>
<dbReference type="SUPFAM" id="SSF52374">
    <property type="entry name" value="Nucleotidylyl transferase"/>
    <property type="match status" value="1"/>
</dbReference>
<evidence type="ECO:0000256" key="2">
    <source>
        <dbReference type="ARBA" id="ARBA00022741"/>
    </source>
</evidence>
<dbReference type="GO" id="GO:0005829">
    <property type="term" value="C:cytosol"/>
    <property type="evidence" value="ECO:0007669"/>
    <property type="project" value="TreeGrafter"/>
</dbReference>
<keyword evidence="5 7" id="KW-0030">Aminoacyl-tRNA synthetase</keyword>
<dbReference type="Gene3D" id="3.40.50.620">
    <property type="entry name" value="HUPs"/>
    <property type="match status" value="1"/>
</dbReference>
<keyword evidence="2 7" id="KW-0547">Nucleotide-binding</keyword>
<proteinExistence type="inferred from homology"/>
<feature type="domain" description="Methionyl/Leucyl tRNA synthetase" evidence="8">
    <location>
        <begin position="17"/>
        <end position="384"/>
    </location>
</feature>
<dbReference type="KEGG" id="mprn:Q3V37_03990"/>
<keyword evidence="10" id="KW-1185">Reference proteome</keyword>
<dbReference type="GO" id="GO:0006431">
    <property type="term" value="P:methionyl-tRNA aminoacylation"/>
    <property type="evidence" value="ECO:0007669"/>
    <property type="project" value="TreeGrafter"/>
</dbReference>
<dbReference type="PANTHER" id="PTHR45765">
    <property type="entry name" value="METHIONINE--TRNA LIGASE"/>
    <property type="match status" value="1"/>
</dbReference>
<organism evidence="9 10">
    <name type="scientific">Micromonospora profundi</name>
    <dbReference type="NCBI Taxonomy" id="1420889"/>
    <lineage>
        <taxon>Bacteria</taxon>
        <taxon>Bacillati</taxon>
        <taxon>Actinomycetota</taxon>
        <taxon>Actinomycetes</taxon>
        <taxon>Micromonosporales</taxon>
        <taxon>Micromonosporaceae</taxon>
        <taxon>Micromonospora</taxon>
    </lineage>
</organism>
<evidence type="ECO:0000256" key="6">
    <source>
        <dbReference type="ARBA" id="ARBA00047364"/>
    </source>
</evidence>
<reference evidence="9 10" key="1">
    <citation type="submission" date="2023-07" db="EMBL/GenBank/DDBJ databases">
        <title>Micromonospora profundi TRM 95458 converts glycerol to a new osmotic compound.</title>
        <authorList>
            <person name="Lu D."/>
        </authorList>
    </citation>
    <scope>NUCLEOTIDE SEQUENCE [LARGE SCALE GENOMIC DNA]</scope>
    <source>
        <strain evidence="9 10">TRM95458</strain>
    </source>
</reference>
<evidence type="ECO:0000313" key="10">
    <source>
        <dbReference type="Proteomes" id="UP001235874"/>
    </source>
</evidence>
<keyword evidence="1 7" id="KW-0436">Ligase</keyword>
<dbReference type="InterPro" id="IPR001412">
    <property type="entry name" value="aa-tRNA-synth_I_CS"/>
</dbReference>
<dbReference type="RefSeq" id="WP_306272881.1">
    <property type="nucleotide sequence ID" value="NZ_CP130472.1"/>
</dbReference>
<evidence type="ECO:0000256" key="3">
    <source>
        <dbReference type="ARBA" id="ARBA00022840"/>
    </source>
</evidence>
<dbReference type="EMBL" id="CP130472">
    <property type="protein sequence ID" value="WLS46445.1"/>
    <property type="molecule type" value="Genomic_DNA"/>
</dbReference>
<dbReference type="GO" id="GO:0004825">
    <property type="term" value="F:methionine-tRNA ligase activity"/>
    <property type="evidence" value="ECO:0007669"/>
    <property type="project" value="UniProtKB-EC"/>
</dbReference>
<name>A0AAJ6HSM3_9ACTN</name>
<dbReference type="Gene3D" id="2.20.28.20">
    <property type="entry name" value="Methionyl-tRNA synthetase, Zn-domain"/>
    <property type="match status" value="1"/>
</dbReference>